<evidence type="ECO:0000313" key="3">
    <source>
        <dbReference type="EMBL" id="KAF4511227.1"/>
    </source>
</evidence>
<reference evidence="3 4" key="1">
    <citation type="journal article" date="2020" name="Genome Biol. Evol.">
        <title>A new high-quality draft genome assembly of the Chinese cordyceps Ophiocordyceps sinensis.</title>
        <authorList>
            <person name="Shu R."/>
            <person name="Zhang J."/>
            <person name="Meng Q."/>
            <person name="Zhang H."/>
            <person name="Zhou G."/>
            <person name="Li M."/>
            <person name="Wu P."/>
            <person name="Zhao Y."/>
            <person name="Chen C."/>
            <person name="Qin Q."/>
        </authorList>
    </citation>
    <scope>NUCLEOTIDE SEQUENCE [LARGE SCALE GENOMIC DNA]</scope>
    <source>
        <strain evidence="3 4">IOZ07</strain>
    </source>
</reference>
<evidence type="ECO:0000259" key="2">
    <source>
        <dbReference type="Pfam" id="PF13919"/>
    </source>
</evidence>
<evidence type="ECO:0000256" key="1">
    <source>
        <dbReference type="SAM" id="MobiDB-lite"/>
    </source>
</evidence>
<comment type="caution">
    <text evidence="3">The sequence shown here is derived from an EMBL/GenBank/DDBJ whole genome shotgun (WGS) entry which is preliminary data.</text>
</comment>
<feature type="compositionally biased region" description="Basic residues" evidence="1">
    <location>
        <begin position="9"/>
        <end position="19"/>
    </location>
</feature>
<dbReference type="InterPro" id="IPR028020">
    <property type="entry name" value="ASX_DEUBAD_dom"/>
</dbReference>
<dbReference type="Proteomes" id="UP000557566">
    <property type="component" value="Unassembled WGS sequence"/>
</dbReference>
<proteinExistence type="predicted"/>
<feature type="region of interest" description="Disordered" evidence="1">
    <location>
        <begin position="1"/>
        <end position="29"/>
    </location>
</feature>
<accession>A0A8H4PVK9</accession>
<sequence>MSKPLASRVSRKKPAPRKPRVVDPRKLLTSSKSPLAEADLRAILSNPLAWSVLDDKDRHEILSLFPDKQHIIDADSAAARPNFTSLMSDDSVRKDCTAYTENMAEGRHDEEWLVDAWTAHEERKAGDFDGFLNAKFEQDWGVERRAEASSPRRRASVHSPPAADATEYGDLEGIRVKKED</sequence>
<name>A0A8H4PVK9_9HYPO</name>
<organism evidence="3 4">
    <name type="scientific">Ophiocordyceps sinensis</name>
    <dbReference type="NCBI Taxonomy" id="72228"/>
    <lineage>
        <taxon>Eukaryota</taxon>
        <taxon>Fungi</taxon>
        <taxon>Dikarya</taxon>
        <taxon>Ascomycota</taxon>
        <taxon>Pezizomycotina</taxon>
        <taxon>Sordariomycetes</taxon>
        <taxon>Hypocreomycetidae</taxon>
        <taxon>Hypocreales</taxon>
        <taxon>Ophiocordycipitaceae</taxon>
        <taxon>Ophiocordyceps</taxon>
    </lineage>
</organism>
<evidence type="ECO:0000313" key="4">
    <source>
        <dbReference type="Proteomes" id="UP000557566"/>
    </source>
</evidence>
<keyword evidence="4" id="KW-1185">Reference proteome</keyword>
<dbReference type="Pfam" id="PF13919">
    <property type="entry name" value="ASXH"/>
    <property type="match status" value="1"/>
</dbReference>
<feature type="domain" description="ASX DEUBAD" evidence="2">
    <location>
        <begin position="17"/>
        <end position="141"/>
    </location>
</feature>
<protein>
    <recommendedName>
        <fullName evidence="2">ASX DEUBAD domain-containing protein</fullName>
    </recommendedName>
</protein>
<dbReference type="AlphaFoldDB" id="A0A8H4PVK9"/>
<feature type="region of interest" description="Disordered" evidence="1">
    <location>
        <begin position="143"/>
        <end position="180"/>
    </location>
</feature>
<gene>
    <name evidence="3" type="ORF">G6O67_003044</name>
</gene>
<dbReference type="EMBL" id="JAAVMX010000003">
    <property type="protein sequence ID" value="KAF4511227.1"/>
    <property type="molecule type" value="Genomic_DNA"/>
</dbReference>
<dbReference type="OrthoDB" id="2289918at2759"/>